<protein>
    <submittedName>
        <fullName evidence="5">Metalloregulator ArsR/SmtB family transcription factor</fullName>
    </submittedName>
</protein>
<dbReference type="InterPro" id="IPR001845">
    <property type="entry name" value="HTH_ArsR_DNA-bd_dom"/>
</dbReference>
<dbReference type="PANTHER" id="PTHR43132">
    <property type="entry name" value="ARSENICAL RESISTANCE OPERON REPRESSOR ARSR-RELATED"/>
    <property type="match status" value="1"/>
</dbReference>
<evidence type="ECO:0000256" key="2">
    <source>
        <dbReference type="ARBA" id="ARBA00023125"/>
    </source>
</evidence>
<dbReference type="PANTHER" id="PTHR43132:SF6">
    <property type="entry name" value="HTH-TYPE TRANSCRIPTIONAL REPRESSOR CZRA"/>
    <property type="match status" value="1"/>
</dbReference>
<geneLocation type="plasmid" evidence="5 6">
    <name>unnamed1</name>
</geneLocation>
<dbReference type="GO" id="GO:0003677">
    <property type="term" value="F:DNA binding"/>
    <property type="evidence" value="ECO:0007669"/>
    <property type="project" value="UniProtKB-KW"/>
</dbReference>
<keyword evidence="2" id="KW-0238">DNA-binding</keyword>
<reference evidence="5 6" key="1">
    <citation type="submission" date="2019-10" db="EMBL/GenBank/DDBJ databases">
        <title>Rubrobacter sp nov SCSIO 52915 isolated from a deep-sea sediment in the South China Sea.</title>
        <authorList>
            <person name="Chen R.W."/>
        </authorList>
    </citation>
    <scope>NUCLEOTIDE SEQUENCE [LARGE SCALE GENOMIC DNA]</scope>
    <source>
        <strain evidence="5 6">SCSIO 52915</strain>
        <plasmid evidence="5 6">unnamed1</plasmid>
    </source>
</reference>
<dbReference type="InterPro" id="IPR036390">
    <property type="entry name" value="WH_DNA-bd_sf"/>
</dbReference>
<dbReference type="NCBIfam" id="NF033788">
    <property type="entry name" value="HTH_metalloreg"/>
    <property type="match status" value="1"/>
</dbReference>
<evidence type="ECO:0000256" key="1">
    <source>
        <dbReference type="ARBA" id="ARBA00023015"/>
    </source>
</evidence>
<dbReference type="RefSeq" id="WP_166398756.1">
    <property type="nucleotide sequence ID" value="NZ_CP045122.1"/>
</dbReference>
<evidence type="ECO:0000259" key="4">
    <source>
        <dbReference type="PROSITE" id="PS50987"/>
    </source>
</evidence>
<dbReference type="EMBL" id="CP045122">
    <property type="protein sequence ID" value="QIN81044.1"/>
    <property type="molecule type" value="Genomic_DNA"/>
</dbReference>
<dbReference type="Proteomes" id="UP000502706">
    <property type="component" value="Plasmid unnamed1"/>
</dbReference>
<evidence type="ECO:0000313" key="6">
    <source>
        <dbReference type="Proteomes" id="UP000502706"/>
    </source>
</evidence>
<evidence type="ECO:0000256" key="3">
    <source>
        <dbReference type="ARBA" id="ARBA00023163"/>
    </source>
</evidence>
<keyword evidence="5" id="KW-0614">Plasmid</keyword>
<dbReference type="PRINTS" id="PR00778">
    <property type="entry name" value="HTHARSR"/>
</dbReference>
<proteinExistence type="predicted"/>
<dbReference type="GO" id="GO:0003700">
    <property type="term" value="F:DNA-binding transcription factor activity"/>
    <property type="evidence" value="ECO:0007669"/>
    <property type="project" value="InterPro"/>
</dbReference>
<name>A0A6G8Q3G9_9ACTN</name>
<dbReference type="InterPro" id="IPR036388">
    <property type="entry name" value="WH-like_DNA-bd_sf"/>
</dbReference>
<evidence type="ECO:0000313" key="5">
    <source>
        <dbReference type="EMBL" id="QIN81044.1"/>
    </source>
</evidence>
<organism evidence="5 6">
    <name type="scientific">Rubrobacter marinus</name>
    <dbReference type="NCBI Taxonomy" id="2653852"/>
    <lineage>
        <taxon>Bacteria</taxon>
        <taxon>Bacillati</taxon>
        <taxon>Actinomycetota</taxon>
        <taxon>Rubrobacteria</taxon>
        <taxon>Rubrobacterales</taxon>
        <taxon>Rubrobacteraceae</taxon>
        <taxon>Rubrobacter</taxon>
    </lineage>
</organism>
<keyword evidence="1" id="KW-0805">Transcription regulation</keyword>
<sequence>MQDTDRTGQIREVPEAAPVEREIREASELLKVIGDLTRMRILCALLPGEELSVGELQRTLGMNQSAVSHQLRVLRDARLLKHRREGKMVFYSLADEHVRELLIGTLEHVRHDDD</sequence>
<dbReference type="Gene3D" id="1.10.10.10">
    <property type="entry name" value="Winged helix-like DNA-binding domain superfamily/Winged helix DNA-binding domain"/>
    <property type="match status" value="1"/>
</dbReference>
<dbReference type="InterPro" id="IPR011991">
    <property type="entry name" value="ArsR-like_HTH"/>
</dbReference>
<dbReference type="SMART" id="SM00418">
    <property type="entry name" value="HTH_ARSR"/>
    <property type="match status" value="1"/>
</dbReference>
<dbReference type="CDD" id="cd00090">
    <property type="entry name" value="HTH_ARSR"/>
    <property type="match status" value="1"/>
</dbReference>
<feature type="domain" description="HTH arsR-type" evidence="4">
    <location>
        <begin position="18"/>
        <end position="113"/>
    </location>
</feature>
<dbReference type="SUPFAM" id="SSF46785">
    <property type="entry name" value="Winged helix' DNA-binding domain"/>
    <property type="match status" value="1"/>
</dbReference>
<dbReference type="Pfam" id="PF01022">
    <property type="entry name" value="HTH_5"/>
    <property type="match status" value="1"/>
</dbReference>
<gene>
    <name evidence="5" type="ORF">GBA65_21620</name>
</gene>
<keyword evidence="3" id="KW-0804">Transcription</keyword>
<dbReference type="PROSITE" id="PS50987">
    <property type="entry name" value="HTH_ARSR_2"/>
    <property type="match status" value="1"/>
</dbReference>
<keyword evidence="6" id="KW-1185">Reference proteome</keyword>
<dbReference type="AlphaFoldDB" id="A0A6G8Q3G9"/>
<dbReference type="InterPro" id="IPR051011">
    <property type="entry name" value="Metal_resp_trans_reg"/>
</dbReference>
<accession>A0A6G8Q3G9</accession>
<dbReference type="KEGG" id="rmar:GBA65_21620"/>